<accession>A0A974HPM3</accession>
<evidence type="ECO:0000256" key="1">
    <source>
        <dbReference type="SAM" id="MobiDB-lite"/>
    </source>
</evidence>
<dbReference type="Proteomes" id="UP000694892">
    <property type="component" value="Chromosome 4L"/>
</dbReference>
<proteinExistence type="predicted"/>
<organism evidence="2 3">
    <name type="scientific">Xenopus laevis</name>
    <name type="common">African clawed frog</name>
    <dbReference type="NCBI Taxonomy" id="8355"/>
    <lineage>
        <taxon>Eukaryota</taxon>
        <taxon>Metazoa</taxon>
        <taxon>Chordata</taxon>
        <taxon>Craniata</taxon>
        <taxon>Vertebrata</taxon>
        <taxon>Euteleostomi</taxon>
        <taxon>Amphibia</taxon>
        <taxon>Batrachia</taxon>
        <taxon>Anura</taxon>
        <taxon>Pipoidea</taxon>
        <taxon>Pipidae</taxon>
        <taxon>Xenopodinae</taxon>
        <taxon>Xenopus</taxon>
        <taxon>Xenopus</taxon>
    </lineage>
</organism>
<feature type="region of interest" description="Disordered" evidence="1">
    <location>
        <begin position="45"/>
        <end position="84"/>
    </location>
</feature>
<protein>
    <submittedName>
        <fullName evidence="2">Uncharacterized protein</fullName>
    </submittedName>
</protein>
<sequence>MGNTVPGIPRNTTLNNEMYPLYYRSAIWVNLRLLRRALGLGSDWEKGQWAPANQDPRSLPDTADAPNPRGKEKVNRVWTGRHVH</sequence>
<evidence type="ECO:0000313" key="2">
    <source>
        <dbReference type="EMBL" id="OCT85832.1"/>
    </source>
</evidence>
<name>A0A974HPM3_XENLA</name>
<reference evidence="3" key="1">
    <citation type="journal article" date="2016" name="Nature">
        <title>Genome evolution in the allotetraploid frog Xenopus laevis.</title>
        <authorList>
            <person name="Session A.M."/>
            <person name="Uno Y."/>
            <person name="Kwon T."/>
            <person name="Chapman J.A."/>
            <person name="Toyoda A."/>
            <person name="Takahashi S."/>
            <person name="Fukui A."/>
            <person name="Hikosaka A."/>
            <person name="Suzuki A."/>
            <person name="Kondo M."/>
            <person name="van Heeringen S.J."/>
            <person name="Quigley I."/>
            <person name="Heinz S."/>
            <person name="Ogino H."/>
            <person name="Ochi H."/>
            <person name="Hellsten U."/>
            <person name="Lyons J.B."/>
            <person name="Simakov O."/>
            <person name="Putnam N."/>
            <person name="Stites J."/>
            <person name="Kuroki Y."/>
            <person name="Tanaka T."/>
            <person name="Michiue T."/>
            <person name="Watanabe M."/>
            <person name="Bogdanovic O."/>
            <person name="Lister R."/>
            <person name="Georgiou G."/>
            <person name="Paranjpe S.S."/>
            <person name="van Kruijsbergen I."/>
            <person name="Shu S."/>
            <person name="Carlson J."/>
            <person name="Kinoshita T."/>
            <person name="Ohta Y."/>
            <person name="Mawaribuchi S."/>
            <person name="Jenkins J."/>
            <person name="Grimwood J."/>
            <person name="Schmutz J."/>
            <person name="Mitros T."/>
            <person name="Mozaffari S.V."/>
            <person name="Suzuki Y."/>
            <person name="Haramoto Y."/>
            <person name="Yamamoto T.S."/>
            <person name="Takagi C."/>
            <person name="Heald R."/>
            <person name="Miller K."/>
            <person name="Haudenschild C."/>
            <person name="Kitzman J."/>
            <person name="Nakayama T."/>
            <person name="Izutsu Y."/>
            <person name="Robert J."/>
            <person name="Fortriede J."/>
            <person name="Burns K."/>
            <person name="Lotay V."/>
            <person name="Karimi K."/>
            <person name="Yasuoka Y."/>
            <person name="Dichmann D.S."/>
            <person name="Flajnik M.F."/>
            <person name="Houston D.W."/>
            <person name="Shendure J."/>
            <person name="DuPasquier L."/>
            <person name="Vize P.D."/>
            <person name="Zorn A.M."/>
            <person name="Ito M."/>
            <person name="Marcotte E.M."/>
            <person name="Wallingford J.B."/>
            <person name="Ito Y."/>
            <person name="Asashima M."/>
            <person name="Ueno N."/>
            <person name="Matsuda Y."/>
            <person name="Veenstra G.J."/>
            <person name="Fujiyama A."/>
            <person name="Harland R.M."/>
            <person name="Taira M."/>
            <person name="Rokhsar D.S."/>
        </authorList>
    </citation>
    <scope>NUCLEOTIDE SEQUENCE [LARGE SCALE GENOMIC DNA]</scope>
    <source>
        <strain evidence="3">J</strain>
    </source>
</reference>
<gene>
    <name evidence="2" type="ORF">XELAEV_18024001mg</name>
</gene>
<dbReference type="EMBL" id="CM004472">
    <property type="protein sequence ID" value="OCT85832.1"/>
    <property type="molecule type" value="Genomic_DNA"/>
</dbReference>
<evidence type="ECO:0000313" key="3">
    <source>
        <dbReference type="Proteomes" id="UP000694892"/>
    </source>
</evidence>
<dbReference type="AlphaFoldDB" id="A0A974HPM3"/>